<evidence type="ECO:0000256" key="5">
    <source>
        <dbReference type="ARBA" id="ARBA00022989"/>
    </source>
</evidence>
<keyword evidence="3" id="KW-0547">Nucleotide-binding</keyword>
<feature type="transmembrane region" description="Helical" evidence="7">
    <location>
        <begin position="256"/>
        <end position="275"/>
    </location>
</feature>
<dbReference type="InterPro" id="IPR039421">
    <property type="entry name" value="Type_1_exporter"/>
</dbReference>
<dbReference type="InterPro" id="IPR036640">
    <property type="entry name" value="ABC1_TM_sf"/>
</dbReference>
<keyword evidence="2 7" id="KW-0812">Transmembrane</keyword>
<keyword evidence="11" id="KW-1185">Reference proteome</keyword>
<dbReference type="CDD" id="cd07346">
    <property type="entry name" value="ABC_6TM_exporters"/>
    <property type="match status" value="1"/>
</dbReference>
<feature type="transmembrane region" description="Helical" evidence="7">
    <location>
        <begin position="166"/>
        <end position="187"/>
    </location>
</feature>
<dbReference type="PROSITE" id="PS50929">
    <property type="entry name" value="ABC_TM1F"/>
    <property type="match status" value="1"/>
</dbReference>
<dbReference type="SUPFAM" id="SSF90123">
    <property type="entry name" value="ABC transporter transmembrane region"/>
    <property type="match status" value="1"/>
</dbReference>
<dbReference type="PROSITE" id="PS50893">
    <property type="entry name" value="ABC_TRANSPORTER_2"/>
    <property type="match status" value="1"/>
</dbReference>
<feature type="transmembrane region" description="Helical" evidence="7">
    <location>
        <begin position="62"/>
        <end position="82"/>
    </location>
</feature>
<keyword evidence="5 7" id="KW-1133">Transmembrane helix</keyword>
<evidence type="ECO:0000259" key="8">
    <source>
        <dbReference type="PROSITE" id="PS50893"/>
    </source>
</evidence>
<feature type="domain" description="ABC transporter" evidence="8">
    <location>
        <begin position="343"/>
        <end position="577"/>
    </location>
</feature>
<gene>
    <name evidence="10" type="ORF">J2S57_003468</name>
</gene>
<reference evidence="10 11" key="1">
    <citation type="submission" date="2023-07" db="EMBL/GenBank/DDBJ databases">
        <title>Sequencing the genomes of 1000 actinobacteria strains.</title>
        <authorList>
            <person name="Klenk H.-P."/>
        </authorList>
    </citation>
    <scope>NUCLEOTIDE SEQUENCE [LARGE SCALE GENOMIC DNA]</scope>
    <source>
        <strain evidence="10 11">DSM 44388</strain>
    </source>
</reference>
<dbReference type="GO" id="GO:0005524">
    <property type="term" value="F:ATP binding"/>
    <property type="evidence" value="ECO:0007669"/>
    <property type="project" value="UniProtKB-KW"/>
</dbReference>
<sequence>MTGTLPIATAARCRQIVGSLVRPHRVPAVTGVVVLVVATAVGLLSSPLLGRIVDVVARGEGAGSLVGPAVGIAVVALVQGLLTPIGMSQLATAGESALAELRERFVEKALHLPIADLERAGSGDLTSRVTNDVQRISEGVREAVPEFARSALAIVLTLGALAVLDYRFLLVALLAAPIQVLTVRWYLRRAGRVYAEQRVAAGEQQQQLLETIGGARTVRAFRLTGRQVPRVAAASSRTVDRTLDGIALQTGFFGRLNLAEFIGLSGVLVVGYLLVRDGAVSIGTASAAAFYFHGLFTPINTALFLLDEAQSAAASLARLVGVVDLPDRTATGAPAIEARDASVIVEKVGHAYTPGHDVLTGVDLEIPAGHRVAVVGASGAGKTTLVKLIAGFHPPATGRIRLGAKDIDELGPDGTRRTVALVTQEVHVFAGPLADDLRLARPDASAEELEKALELVHALEWVRLLPDGLDTIVGDGGHDLTAAQAQQLALARLVLADPPVAILDEATAEAGSAGARLLERSALQALTGRTSVVVAHRLTQAASADRIVVMEAGQVAEQGTHAELLAHGGLYAGLWKAWSKDF</sequence>
<comment type="caution">
    <text evidence="10">The sequence shown here is derived from an EMBL/GenBank/DDBJ whole genome shotgun (WGS) entry which is preliminary data.</text>
</comment>
<dbReference type="InterPro" id="IPR003439">
    <property type="entry name" value="ABC_transporter-like_ATP-bd"/>
</dbReference>
<dbReference type="PANTHER" id="PTHR43394">
    <property type="entry name" value="ATP-DEPENDENT PERMEASE MDL1, MITOCHONDRIAL"/>
    <property type="match status" value="1"/>
</dbReference>
<dbReference type="InterPro" id="IPR003593">
    <property type="entry name" value="AAA+_ATPase"/>
</dbReference>
<evidence type="ECO:0000313" key="11">
    <source>
        <dbReference type="Proteomes" id="UP001235712"/>
    </source>
</evidence>
<evidence type="ECO:0000259" key="9">
    <source>
        <dbReference type="PROSITE" id="PS50929"/>
    </source>
</evidence>
<dbReference type="PANTHER" id="PTHR43394:SF1">
    <property type="entry name" value="ATP-BINDING CASSETTE SUB-FAMILY B MEMBER 10, MITOCHONDRIAL"/>
    <property type="match status" value="1"/>
</dbReference>
<feature type="domain" description="ABC transmembrane type-1" evidence="9">
    <location>
        <begin position="29"/>
        <end position="311"/>
    </location>
</feature>
<accession>A0ABT9P4U7</accession>
<feature type="transmembrane region" description="Helical" evidence="7">
    <location>
        <begin position="287"/>
        <end position="306"/>
    </location>
</feature>
<evidence type="ECO:0000256" key="7">
    <source>
        <dbReference type="SAM" id="Phobius"/>
    </source>
</evidence>
<evidence type="ECO:0000256" key="3">
    <source>
        <dbReference type="ARBA" id="ARBA00022741"/>
    </source>
</evidence>
<evidence type="ECO:0000256" key="4">
    <source>
        <dbReference type="ARBA" id="ARBA00022840"/>
    </source>
</evidence>
<dbReference type="Pfam" id="PF00005">
    <property type="entry name" value="ABC_tran"/>
    <property type="match status" value="1"/>
</dbReference>
<evidence type="ECO:0000256" key="2">
    <source>
        <dbReference type="ARBA" id="ARBA00022692"/>
    </source>
</evidence>
<dbReference type="Gene3D" id="1.20.1560.10">
    <property type="entry name" value="ABC transporter type 1, transmembrane domain"/>
    <property type="match status" value="1"/>
</dbReference>
<evidence type="ECO:0000256" key="6">
    <source>
        <dbReference type="ARBA" id="ARBA00023136"/>
    </source>
</evidence>
<dbReference type="SUPFAM" id="SSF52540">
    <property type="entry name" value="P-loop containing nucleoside triphosphate hydrolases"/>
    <property type="match status" value="1"/>
</dbReference>
<name>A0ABT9P4U7_9ACTN</name>
<evidence type="ECO:0000313" key="10">
    <source>
        <dbReference type="EMBL" id="MDP9827719.1"/>
    </source>
</evidence>
<dbReference type="InterPro" id="IPR027417">
    <property type="entry name" value="P-loop_NTPase"/>
</dbReference>
<dbReference type="Proteomes" id="UP001235712">
    <property type="component" value="Unassembled WGS sequence"/>
</dbReference>
<dbReference type="RefSeq" id="WP_307244130.1">
    <property type="nucleotide sequence ID" value="NZ_JAUSQZ010000001.1"/>
</dbReference>
<proteinExistence type="predicted"/>
<comment type="subcellular location">
    <subcellularLocation>
        <location evidence="1">Cell membrane</location>
        <topology evidence="1">Multi-pass membrane protein</topology>
    </subcellularLocation>
</comment>
<keyword evidence="6 7" id="KW-0472">Membrane</keyword>
<dbReference type="Gene3D" id="3.40.50.300">
    <property type="entry name" value="P-loop containing nucleotide triphosphate hydrolases"/>
    <property type="match status" value="1"/>
</dbReference>
<dbReference type="InterPro" id="IPR011527">
    <property type="entry name" value="ABC1_TM_dom"/>
</dbReference>
<feature type="transmembrane region" description="Helical" evidence="7">
    <location>
        <begin position="28"/>
        <end position="50"/>
    </location>
</feature>
<keyword evidence="4 10" id="KW-0067">ATP-binding</keyword>
<dbReference type="Pfam" id="PF00664">
    <property type="entry name" value="ABC_membrane"/>
    <property type="match status" value="1"/>
</dbReference>
<dbReference type="EMBL" id="JAUSQZ010000001">
    <property type="protein sequence ID" value="MDP9827719.1"/>
    <property type="molecule type" value="Genomic_DNA"/>
</dbReference>
<organism evidence="10 11">
    <name type="scientific">Kineosporia succinea</name>
    <dbReference type="NCBI Taxonomy" id="84632"/>
    <lineage>
        <taxon>Bacteria</taxon>
        <taxon>Bacillati</taxon>
        <taxon>Actinomycetota</taxon>
        <taxon>Actinomycetes</taxon>
        <taxon>Kineosporiales</taxon>
        <taxon>Kineosporiaceae</taxon>
        <taxon>Kineosporia</taxon>
    </lineage>
</organism>
<dbReference type="SMART" id="SM00382">
    <property type="entry name" value="AAA"/>
    <property type="match status" value="1"/>
</dbReference>
<protein>
    <submittedName>
        <fullName evidence="10">ATP-binding cassette subfamily C protein</fullName>
    </submittedName>
</protein>
<evidence type="ECO:0000256" key="1">
    <source>
        <dbReference type="ARBA" id="ARBA00004651"/>
    </source>
</evidence>